<dbReference type="InterPro" id="IPR015424">
    <property type="entry name" value="PyrdxlP-dep_Trfase"/>
</dbReference>
<dbReference type="Pfam" id="PF01041">
    <property type="entry name" value="DegT_DnrJ_EryC1"/>
    <property type="match status" value="1"/>
</dbReference>
<accession>A0A4R5UV81</accession>
<evidence type="ECO:0000256" key="3">
    <source>
        <dbReference type="PIRSR" id="PIRSR000390-2"/>
    </source>
</evidence>
<evidence type="ECO:0000256" key="1">
    <source>
        <dbReference type="ARBA" id="ARBA00037999"/>
    </source>
</evidence>
<organism evidence="5 6">
    <name type="scientific">Antarcticimicrobium luteum</name>
    <dbReference type="NCBI Taxonomy" id="2547397"/>
    <lineage>
        <taxon>Bacteria</taxon>
        <taxon>Pseudomonadati</taxon>
        <taxon>Pseudomonadota</taxon>
        <taxon>Alphaproteobacteria</taxon>
        <taxon>Rhodobacterales</taxon>
        <taxon>Paracoccaceae</taxon>
        <taxon>Antarcticimicrobium</taxon>
    </lineage>
</organism>
<dbReference type="PIRSF" id="PIRSF000390">
    <property type="entry name" value="PLP_StrS"/>
    <property type="match status" value="1"/>
</dbReference>
<dbReference type="GO" id="GO:0030170">
    <property type="term" value="F:pyridoxal phosphate binding"/>
    <property type="evidence" value="ECO:0007669"/>
    <property type="project" value="TreeGrafter"/>
</dbReference>
<dbReference type="InterPro" id="IPR015422">
    <property type="entry name" value="PyrdxlP-dep_Trfase_small"/>
</dbReference>
<evidence type="ECO:0000256" key="2">
    <source>
        <dbReference type="PIRSR" id="PIRSR000390-1"/>
    </source>
</evidence>
<reference evidence="5 6" key="1">
    <citation type="submission" date="2019-03" db="EMBL/GenBank/DDBJ databases">
        <title>Ruegeria lutea sp. nov., a novel strain, isolated from marine sediment, the Masan Bay, South Korea.</title>
        <authorList>
            <person name="Kim J."/>
            <person name="Kim D.-Y."/>
            <person name="Lee S.-S."/>
        </authorList>
    </citation>
    <scope>NUCLEOTIDE SEQUENCE [LARGE SCALE GENOMIC DNA]</scope>
    <source>
        <strain evidence="5 6">318-1</strain>
    </source>
</reference>
<evidence type="ECO:0000313" key="5">
    <source>
        <dbReference type="EMBL" id="TDK43144.1"/>
    </source>
</evidence>
<keyword evidence="5" id="KW-0808">Transferase</keyword>
<evidence type="ECO:0000313" key="6">
    <source>
        <dbReference type="Proteomes" id="UP000295301"/>
    </source>
</evidence>
<protein>
    <submittedName>
        <fullName evidence="5">Aminotransferase class I/II-fold pyridoxal phosphate-dependent enzyme</fullName>
    </submittedName>
</protein>
<dbReference type="InterPro" id="IPR015421">
    <property type="entry name" value="PyrdxlP-dep_Trfase_major"/>
</dbReference>
<dbReference type="PANTHER" id="PTHR30244">
    <property type="entry name" value="TRANSAMINASE"/>
    <property type="match status" value="1"/>
</dbReference>
<evidence type="ECO:0000256" key="4">
    <source>
        <dbReference type="RuleBase" id="RU004508"/>
    </source>
</evidence>
<keyword evidence="6" id="KW-1185">Reference proteome</keyword>
<keyword evidence="5" id="KW-0032">Aminotransferase</keyword>
<dbReference type="GO" id="GO:0008483">
    <property type="term" value="F:transaminase activity"/>
    <property type="evidence" value="ECO:0007669"/>
    <property type="project" value="UniProtKB-KW"/>
</dbReference>
<dbReference type="SUPFAM" id="SSF53383">
    <property type="entry name" value="PLP-dependent transferases"/>
    <property type="match status" value="1"/>
</dbReference>
<sequence length="405" mass="43798">MTRIPNVHDAEPIPPAAREAIDALLQSGDLFRYTAPQDAPVALLEREFADMIGSKYALAVSSCSAALFLSLKALDLPRDARVLIPGFTFAAVPSSVVHADCQPVLCEVGENYRVNLADFEAKLDQDIAAVIISHMRGHTSDMDAIMALCDARGIPVIEDAAHSLGTVWDGKNIGTIGKIGCFSFQSYKMINAGEGGILITDDADLVARAVIMSGAYEHNWKKHKGPHGDNTGALEAAFARWQNQLPLYNLRMSNLSAAVIRPQLPELLRRVRDGRTNHDYVAAKLNTSPFLSVPDPLGPEVRAPDSIQFNLVGMDEAQTRAFAEAAGANGVKVQIFGLSTDNARAFWNWQFIQDLPELPQTRAMLMHACDVRLPVYLKPDQLDAIADVLTSAAAAAAGPLRAYGT</sequence>
<keyword evidence="3 4" id="KW-0663">Pyridoxal phosphate</keyword>
<dbReference type="Gene3D" id="3.90.1150.10">
    <property type="entry name" value="Aspartate Aminotransferase, domain 1"/>
    <property type="match status" value="1"/>
</dbReference>
<proteinExistence type="inferred from homology"/>
<dbReference type="EMBL" id="SMUV01000072">
    <property type="protein sequence ID" value="TDK43144.1"/>
    <property type="molecule type" value="Genomic_DNA"/>
</dbReference>
<name>A0A4R5UV81_9RHOB</name>
<dbReference type="PANTHER" id="PTHR30244:SF34">
    <property type="entry name" value="DTDP-4-AMINO-4,6-DIDEOXYGALACTOSE TRANSAMINASE"/>
    <property type="match status" value="1"/>
</dbReference>
<feature type="modified residue" description="N6-(pyridoxal phosphate)lysine" evidence="3">
    <location>
        <position position="188"/>
    </location>
</feature>
<feature type="active site" description="Proton acceptor" evidence="2">
    <location>
        <position position="188"/>
    </location>
</feature>
<dbReference type="Proteomes" id="UP000295301">
    <property type="component" value="Unassembled WGS sequence"/>
</dbReference>
<dbReference type="AlphaFoldDB" id="A0A4R5UV81"/>
<comment type="caution">
    <text evidence="5">The sequence shown here is derived from an EMBL/GenBank/DDBJ whole genome shotgun (WGS) entry which is preliminary data.</text>
</comment>
<dbReference type="RefSeq" id="WP_133361151.1">
    <property type="nucleotide sequence ID" value="NZ_SMUV01000072.1"/>
</dbReference>
<gene>
    <name evidence="5" type="ORF">E1832_17975</name>
</gene>
<dbReference type="OrthoDB" id="9768668at2"/>
<dbReference type="InterPro" id="IPR000653">
    <property type="entry name" value="DegT/StrS_aminotransferase"/>
</dbReference>
<dbReference type="Gene3D" id="3.40.640.10">
    <property type="entry name" value="Type I PLP-dependent aspartate aminotransferase-like (Major domain)"/>
    <property type="match status" value="1"/>
</dbReference>
<comment type="similarity">
    <text evidence="1 4">Belongs to the DegT/DnrJ/EryC1 family.</text>
</comment>
<dbReference type="GO" id="GO:0000271">
    <property type="term" value="P:polysaccharide biosynthetic process"/>
    <property type="evidence" value="ECO:0007669"/>
    <property type="project" value="TreeGrafter"/>
</dbReference>